<proteinExistence type="inferred from homology"/>
<evidence type="ECO:0000256" key="1">
    <source>
        <dbReference type="ARBA" id="ARBA00007577"/>
    </source>
</evidence>
<keyword evidence="3" id="KW-0812">Transmembrane</keyword>
<evidence type="ECO:0000256" key="2">
    <source>
        <dbReference type="ARBA" id="ARBA00022448"/>
    </source>
</evidence>
<dbReference type="InterPro" id="IPR027417">
    <property type="entry name" value="P-loop_NTPase"/>
</dbReference>
<dbReference type="GO" id="GO:0016020">
    <property type="term" value="C:membrane"/>
    <property type="evidence" value="ECO:0007669"/>
    <property type="project" value="InterPro"/>
</dbReference>
<evidence type="ECO:0000256" key="4">
    <source>
        <dbReference type="ARBA" id="ARBA00022737"/>
    </source>
</evidence>
<dbReference type="PANTHER" id="PTHR45136">
    <property type="entry name" value="ABC TRANSPORTER DOMAIN-CONTAINING PROTEIN"/>
    <property type="match status" value="1"/>
</dbReference>
<reference evidence="9 10" key="1">
    <citation type="journal article" date="2018" name="PLoS Genet.">
        <title>Population sequencing reveals clonal diversity and ancestral inbreeding in the grapevine cultivar Chardonnay.</title>
        <authorList>
            <person name="Roach M.J."/>
            <person name="Johnson D.L."/>
            <person name="Bohlmann J."/>
            <person name="van Vuuren H.J."/>
            <person name="Jones S.J."/>
            <person name="Pretorius I.S."/>
            <person name="Schmidt S.A."/>
            <person name="Borneman A.R."/>
        </authorList>
    </citation>
    <scope>NUCLEOTIDE SEQUENCE [LARGE SCALE GENOMIC DNA]</scope>
    <source>
        <strain evidence="10">cv. Chardonnay</strain>
        <tissue evidence="9">Leaf</tissue>
    </source>
</reference>
<keyword evidence="4" id="KW-0677">Repeat</keyword>
<feature type="compositionally biased region" description="Basic and acidic residues" evidence="8">
    <location>
        <begin position="112"/>
        <end position="122"/>
    </location>
</feature>
<comment type="similarity">
    <text evidence="1">Belongs to the ABC transporter superfamily. ABCB family. Multidrug resistance exporter (TC 3.A.1.201) subfamily.</text>
</comment>
<evidence type="ECO:0000256" key="5">
    <source>
        <dbReference type="ARBA" id="ARBA00022989"/>
    </source>
</evidence>
<keyword evidence="6" id="KW-0472">Membrane</keyword>
<dbReference type="AlphaFoldDB" id="A0A438CL72"/>
<evidence type="ECO:0000256" key="3">
    <source>
        <dbReference type="ARBA" id="ARBA00022692"/>
    </source>
</evidence>
<evidence type="ECO:0000313" key="10">
    <source>
        <dbReference type="Proteomes" id="UP000288805"/>
    </source>
</evidence>
<keyword evidence="5" id="KW-1133">Transmembrane helix</keyword>
<organism evidence="9 10">
    <name type="scientific">Vitis vinifera</name>
    <name type="common">Grape</name>
    <dbReference type="NCBI Taxonomy" id="29760"/>
    <lineage>
        <taxon>Eukaryota</taxon>
        <taxon>Viridiplantae</taxon>
        <taxon>Streptophyta</taxon>
        <taxon>Embryophyta</taxon>
        <taxon>Tracheophyta</taxon>
        <taxon>Spermatophyta</taxon>
        <taxon>Magnoliopsida</taxon>
        <taxon>eudicotyledons</taxon>
        <taxon>Gunneridae</taxon>
        <taxon>Pentapetalae</taxon>
        <taxon>rosids</taxon>
        <taxon>Vitales</taxon>
        <taxon>Vitaceae</taxon>
        <taxon>Viteae</taxon>
        <taxon>Vitis</taxon>
    </lineage>
</organism>
<feature type="region of interest" description="Disordered" evidence="8">
    <location>
        <begin position="112"/>
        <end position="150"/>
    </location>
</feature>
<dbReference type="SUPFAM" id="SSF52540">
    <property type="entry name" value="P-loop containing nucleoside triphosphate hydrolases"/>
    <property type="match status" value="1"/>
</dbReference>
<keyword evidence="2" id="KW-0813">Transport</keyword>
<comment type="caution">
    <text evidence="9">The sequence shown here is derived from an EMBL/GenBank/DDBJ whole genome shotgun (WGS) entry which is preliminary data.</text>
</comment>
<evidence type="ECO:0000256" key="6">
    <source>
        <dbReference type="ARBA" id="ARBA00023136"/>
    </source>
</evidence>
<dbReference type="Gene3D" id="1.20.1560.10">
    <property type="entry name" value="ABC transporter type 1, transmembrane domain"/>
    <property type="match status" value="1"/>
</dbReference>
<feature type="compositionally biased region" description="Basic and acidic residues" evidence="8">
    <location>
        <begin position="141"/>
        <end position="150"/>
    </location>
</feature>
<dbReference type="EMBL" id="QGNW01002183">
    <property type="protein sequence ID" value="RVW23918.1"/>
    <property type="molecule type" value="Genomic_DNA"/>
</dbReference>
<gene>
    <name evidence="9" type="primary">ABCB15_3</name>
    <name evidence="9" type="ORF">CK203_082608</name>
</gene>
<protein>
    <submittedName>
        <fullName evidence="9">ABC transporter B family member 15</fullName>
    </submittedName>
</protein>
<keyword evidence="7" id="KW-0325">Glycoprotein</keyword>
<evidence type="ECO:0000313" key="9">
    <source>
        <dbReference type="EMBL" id="RVW23918.1"/>
    </source>
</evidence>
<evidence type="ECO:0000256" key="7">
    <source>
        <dbReference type="ARBA" id="ARBA00023180"/>
    </source>
</evidence>
<accession>A0A438CL72</accession>
<dbReference type="PANTHER" id="PTHR45136:SF2">
    <property type="entry name" value="ABC TRANSPORTER DOMAIN-CONTAINING PROTEIN"/>
    <property type="match status" value="1"/>
</dbReference>
<evidence type="ECO:0000256" key="8">
    <source>
        <dbReference type="SAM" id="MobiDB-lite"/>
    </source>
</evidence>
<name>A0A438CL72_VITVI</name>
<dbReference type="Gene3D" id="3.40.50.300">
    <property type="entry name" value="P-loop containing nucleotide triphosphate hydrolases"/>
    <property type="match status" value="2"/>
</dbReference>
<dbReference type="GO" id="GO:0005524">
    <property type="term" value="F:ATP binding"/>
    <property type="evidence" value="ECO:0007669"/>
    <property type="project" value="InterPro"/>
</dbReference>
<dbReference type="Proteomes" id="UP000288805">
    <property type="component" value="Unassembled WGS sequence"/>
</dbReference>
<sequence length="206" mass="23133">MIAVQPLIIVCYYTRRVLLKSMSAKAIKAQEKSNKLAVEVGTGRVIVDAESMNSDITKGSDVVDSVFKVLDCYTRIEPKDPDGHQPEKIIGQVEIRDVDFAYPAKPDVREFRCREGRSKESPLHPPSSKPHKSSSSTRQPTRLDSESERVVQEALDKAVVGRTQHHHPHRLSTIYNANIIVVVQNGQIMETDSKGDLIQNDNRLYT</sequence>
<dbReference type="InterPro" id="IPR036640">
    <property type="entry name" value="ABC1_TM_sf"/>
</dbReference>